<evidence type="ECO:0000313" key="3">
    <source>
        <dbReference type="Proteomes" id="UP000215902"/>
    </source>
</evidence>
<evidence type="ECO:0008006" key="4">
    <source>
        <dbReference type="Google" id="ProtNLM"/>
    </source>
</evidence>
<feature type="chain" id="PRO_5012944321" description="Transmembrane protein 59" evidence="1">
    <location>
        <begin position="22"/>
        <end position="305"/>
    </location>
</feature>
<name>A0A267G708_9PLAT</name>
<dbReference type="Proteomes" id="UP000215902">
    <property type="component" value="Unassembled WGS sequence"/>
</dbReference>
<protein>
    <recommendedName>
        <fullName evidence="4">Transmembrane protein 59</fullName>
    </recommendedName>
</protein>
<reference evidence="2 3" key="1">
    <citation type="submission" date="2017-06" db="EMBL/GenBank/DDBJ databases">
        <title>A platform for efficient transgenesis in Macrostomum lignano, a flatworm model organism for stem cell research.</title>
        <authorList>
            <person name="Berezikov E."/>
        </authorList>
    </citation>
    <scope>NUCLEOTIDE SEQUENCE [LARGE SCALE GENOMIC DNA]</scope>
    <source>
        <strain evidence="2">DV1</strain>
        <tissue evidence="2">Whole organism</tissue>
    </source>
</reference>
<keyword evidence="1" id="KW-0732">Signal</keyword>
<comment type="caution">
    <text evidence="2">The sequence shown here is derived from an EMBL/GenBank/DDBJ whole genome shotgun (WGS) entry which is preliminary data.</text>
</comment>
<organism evidence="2 3">
    <name type="scientific">Macrostomum lignano</name>
    <dbReference type="NCBI Taxonomy" id="282301"/>
    <lineage>
        <taxon>Eukaryota</taxon>
        <taxon>Metazoa</taxon>
        <taxon>Spiralia</taxon>
        <taxon>Lophotrochozoa</taxon>
        <taxon>Platyhelminthes</taxon>
        <taxon>Rhabditophora</taxon>
        <taxon>Macrostomorpha</taxon>
        <taxon>Macrostomida</taxon>
        <taxon>Macrostomidae</taxon>
        <taxon>Macrostomum</taxon>
    </lineage>
</organism>
<dbReference type="EMBL" id="NIVC01000511">
    <property type="protein sequence ID" value="PAA81823.1"/>
    <property type="molecule type" value="Genomic_DNA"/>
</dbReference>
<keyword evidence="3" id="KW-1185">Reference proteome</keyword>
<sequence length="305" mass="33901">MQLYSCVTIVLLMVITRFSAAVENEHEMCCKSCISKFHTSELRSSCMRGCRLYGMIFLAHDPIVARTETASLCAKSCTSGGSSDAKTEACAAGCAQQDHVFRQRHLDGHSAKLAVLMGLARPPIVHSPSPRHWRLFDRAWPMQQQAAVGSVWLHAVRIHIRPMPAGPDGRPRYLVELAERAIPLRLARLTGGGPRQVAVQADSHRRSPFASYWFDHPHSSILRYRHLSHRTRVALRWAACGILIASLIGLLCLCCSLARSTNQRQIRVLRSAIVKRQPPPSIQSGDILIGKKQQLLLPEKPADTI</sequence>
<feature type="signal peptide" evidence="1">
    <location>
        <begin position="1"/>
        <end position="21"/>
    </location>
</feature>
<proteinExistence type="predicted"/>
<dbReference type="AlphaFoldDB" id="A0A267G708"/>
<accession>A0A267G708</accession>
<evidence type="ECO:0000313" key="2">
    <source>
        <dbReference type="EMBL" id="PAA81823.1"/>
    </source>
</evidence>
<gene>
    <name evidence="2" type="ORF">BOX15_Mlig019913g2</name>
</gene>
<evidence type="ECO:0000256" key="1">
    <source>
        <dbReference type="SAM" id="SignalP"/>
    </source>
</evidence>